<comment type="pathway">
    <text evidence="1 7">Cell wall biogenesis; peptidoglycan biosynthesis.</text>
</comment>
<dbReference type="GO" id="GO:0016740">
    <property type="term" value="F:transferase activity"/>
    <property type="evidence" value="ECO:0007669"/>
    <property type="project" value="UniProtKB-KW"/>
</dbReference>
<reference evidence="12" key="2">
    <citation type="submission" date="2018-11" db="EMBL/GenBank/DDBJ databases">
        <title>Shewanella sp. R106.</title>
        <authorList>
            <person name="Hwang Y.J."/>
            <person name="Hwang C.Y."/>
        </authorList>
    </citation>
    <scope>NUCLEOTIDE SEQUENCE [LARGE SCALE GENOMIC DNA]</scope>
    <source>
        <strain evidence="12">R106</strain>
    </source>
</reference>
<dbReference type="InterPro" id="IPR002477">
    <property type="entry name" value="Peptidoglycan-bd-like"/>
</dbReference>
<evidence type="ECO:0000259" key="8">
    <source>
        <dbReference type="PROSITE" id="PS52029"/>
    </source>
</evidence>
<dbReference type="Proteomes" id="UP000278855">
    <property type="component" value="Unassembled WGS sequence"/>
</dbReference>
<comment type="similarity">
    <text evidence="2">Belongs to the YkuD family.</text>
</comment>
<sequence length="475" mass="54813">MNSGLGFVRGYKCVAWLLLFISLFLSANARSEFDNLTQNLLLQYLAEPTLEREQYLTTLQAGTISEQLESVDMIQLSVADFWRQKNVPLSFDKLNSGASIVEKNISLEPEVDDYLWVVNYLRKLIWLSQTQSWPAIEPGGLLRLGDGHQSIKLISQRLWLLGDAIEYAADEVVYKEDLAQSVKRFQARHGLTPDSVIGPKTLFWLNQTPLARGHLLAKSFVEKTAYSSQLSQPYLLINIPAFNMVLVEDNQVVLQSKVIVGKSYRQTPVMQGNISNIVLNPTWTVPRQILRKDVLPLIHKDGHYLAKKKFDVFDYEGHLVEKSAQQWQEAAVGRFPYRVVQRPGTFNSLGRYKFHFKNDLDVYLHDTPNPELYRQSQRALSSGCVRIEKVQLLADWFARYLIIDKRIWNRMQLNYDKTQWFALSATLPVHLVYWRAWVDDEHVAQYRDDIYDVDSVDVMSLIGQHAIFTDKVITQ</sequence>
<dbReference type="GO" id="GO:0008360">
    <property type="term" value="P:regulation of cell shape"/>
    <property type="evidence" value="ECO:0007669"/>
    <property type="project" value="UniProtKB-UniRule"/>
</dbReference>
<dbReference type="SUPFAM" id="SSF47090">
    <property type="entry name" value="PGBD-like"/>
    <property type="match status" value="1"/>
</dbReference>
<keyword evidence="11" id="KW-1185">Reference proteome</keyword>
<dbReference type="RefSeq" id="WP_124014107.1">
    <property type="nucleotide sequence ID" value="NZ_CP034073.1"/>
</dbReference>
<reference evidence="10" key="3">
    <citation type="submission" date="2018-11" db="EMBL/GenBank/DDBJ databases">
        <authorList>
            <person name="Hwang Y.J."/>
            <person name="Hwang C.Y."/>
        </authorList>
    </citation>
    <scope>NUCLEOTIDE SEQUENCE</scope>
    <source>
        <strain evidence="10">R106</strain>
    </source>
</reference>
<dbReference type="InterPro" id="IPR036365">
    <property type="entry name" value="PGBD-like_sf"/>
</dbReference>
<protein>
    <submittedName>
        <fullName evidence="10">Peptidoglycan-binding protein</fullName>
    </submittedName>
</protein>
<keyword evidence="4 7" id="KW-0133">Cell shape</keyword>
<dbReference type="GO" id="GO:0071555">
    <property type="term" value="P:cell wall organization"/>
    <property type="evidence" value="ECO:0007669"/>
    <property type="project" value="UniProtKB-UniRule"/>
</dbReference>
<keyword evidence="6 7" id="KW-0961">Cell wall biogenesis/degradation</keyword>
<evidence type="ECO:0000313" key="11">
    <source>
        <dbReference type="Proteomes" id="UP000273778"/>
    </source>
</evidence>
<dbReference type="Gene3D" id="2.40.440.10">
    <property type="entry name" value="L,D-transpeptidase catalytic domain-like"/>
    <property type="match status" value="1"/>
</dbReference>
<dbReference type="Pfam" id="PF03734">
    <property type="entry name" value="YkuD"/>
    <property type="match status" value="1"/>
</dbReference>
<dbReference type="Gene3D" id="1.10.101.10">
    <property type="entry name" value="PGBD-like superfamily/PGBD"/>
    <property type="match status" value="1"/>
</dbReference>
<evidence type="ECO:0000256" key="1">
    <source>
        <dbReference type="ARBA" id="ARBA00004752"/>
    </source>
</evidence>
<keyword evidence="5 7" id="KW-0573">Peptidoglycan synthesis</keyword>
<dbReference type="PANTHER" id="PTHR41533:SF1">
    <property type="entry name" value="L,D-TRANSPEPTIDASE YCBB-RELATED"/>
    <property type="match status" value="1"/>
</dbReference>
<evidence type="ECO:0000313" key="9">
    <source>
        <dbReference type="EMBL" id="AZG35813.1"/>
    </source>
</evidence>
<dbReference type="InterPro" id="IPR038063">
    <property type="entry name" value="Transpep_catalytic_dom"/>
</dbReference>
<evidence type="ECO:0000313" key="10">
    <source>
        <dbReference type="EMBL" id="RPA22845.1"/>
    </source>
</evidence>
<evidence type="ECO:0000256" key="3">
    <source>
        <dbReference type="ARBA" id="ARBA00022679"/>
    </source>
</evidence>
<dbReference type="SUPFAM" id="SSF141523">
    <property type="entry name" value="L,D-transpeptidase catalytic domain-like"/>
    <property type="match status" value="1"/>
</dbReference>
<dbReference type="InterPro" id="IPR036366">
    <property type="entry name" value="PGBDSf"/>
</dbReference>
<gene>
    <name evidence="10" type="ORF">EGC77_20500</name>
    <name evidence="9" type="ORF">EGC80_13615</name>
</gene>
<dbReference type="PROSITE" id="PS52029">
    <property type="entry name" value="LD_TPASE"/>
    <property type="match status" value="1"/>
</dbReference>
<evidence type="ECO:0000313" key="12">
    <source>
        <dbReference type="Proteomes" id="UP000278855"/>
    </source>
</evidence>
<dbReference type="UniPathway" id="UPA00219"/>
<reference evidence="9 11" key="1">
    <citation type="submission" date="2018-11" db="EMBL/GenBank/DDBJ databases">
        <title>Shewanella sp. M2.</title>
        <authorList>
            <person name="Hwang Y.J."/>
            <person name="Hwang C.Y."/>
        </authorList>
    </citation>
    <scope>NUCLEOTIDE SEQUENCE [LARGE SCALE GENOMIC DNA]</scope>
    <source>
        <strain evidence="9 11">M2</strain>
    </source>
</reference>
<dbReference type="Pfam" id="PF01471">
    <property type="entry name" value="PG_binding_1"/>
    <property type="match status" value="1"/>
</dbReference>
<dbReference type="PANTHER" id="PTHR41533">
    <property type="entry name" value="L,D-TRANSPEPTIDASE HI_1667-RELATED"/>
    <property type="match status" value="1"/>
</dbReference>
<dbReference type="CDD" id="cd16913">
    <property type="entry name" value="YkuD_like"/>
    <property type="match status" value="1"/>
</dbReference>
<feature type="active site" description="Proton donor/acceptor" evidence="7">
    <location>
        <position position="365"/>
    </location>
</feature>
<dbReference type="InterPro" id="IPR052905">
    <property type="entry name" value="LD-transpeptidase_YkuD-like"/>
</dbReference>
<accession>A0A3N4DA96</accession>
<feature type="active site" description="Nucleophile" evidence="7">
    <location>
        <position position="384"/>
    </location>
</feature>
<evidence type="ECO:0000256" key="7">
    <source>
        <dbReference type="PROSITE-ProRule" id="PRU01373"/>
    </source>
</evidence>
<dbReference type="EMBL" id="CP034073">
    <property type="protein sequence ID" value="AZG35813.1"/>
    <property type="molecule type" value="Genomic_DNA"/>
</dbReference>
<dbReference type="AlphaFoldDB" id="A0A3N4DA96"/>
<dbReference type="GO" id="GO:0004180">
    <property type="term" value="F:carboxypeptidase activity"/>
    <property type="evidence" value="ECO:0007669"/>
    <property type="project" value="UniProtKB-ARBA"/>
</dbReference>
<dbReference type="GO" id="GO:0009252">
    <property type="term" value="P:peptidoglycan biosynthetic process"/>
    <property type="evidence" value="ECO:0007669"/>
    <property type="project" value="UniProtKB-UniPathway"/>
</dbReference>
<dbReference type="Proteomes" id="UP000273778">
    <property type="component" value="Chromosome"/>
</dbReference>
<dbReference type="KEGG" id="spsr:EGC80_13615"/>
<dbReference type="InterPro" id="IPR005490">
    <property type="entry name" value="LD_TPept_cat_dom"/>
</dbReference>
<evidence type="ECO:0000256" key="5">
    <source>
        <dbReference type="ARBA" id="ARBA00022984"/>
    </source>
</evidence>
<feature type="domain" description="L,D-TPase catalytic" evidence="8">
    <location>
        <begin position="233"/>
        <end position="414"/>
    </location>
</feature>
<organism evidence="10 12">
    <name type="scientific">Shewanella psychromarinicola</name>
    <dbReference type="NCBI Taxonomy" id="2487742"/>
    <lineage>
        <taxon>Bacteria</taxon>
        <taxon>Pseudomonadati</taxon>
        <taxon>Pseudomonadota</taxon>
        <taxon>Gammaproteobacteria</taxon>
        <taxon>Alteromonadales</taxon>
        <taxon>Shewanellaceae</taxon>
        <taxon>Shewanella</taxon>
    </lineage>
</organism>
<evidence type="ECO:0000256" key="4">
    <source>
        <dbReference type="ARBA" id="ARBA00022960"/>
    </source>
</evidence>
<dbReference type="EMBL" id="RKKB01000025">
    <property type="protein sequence ID" value="RPA22845.1"/>
    <property type="molecule type" value="Genomic_DNA"/>
</dbReference>
<name>A0A3N4DA96_9GAMM</name>
<evidence type="ECO:0000256" key="6">
    <source>
        <dbReference type="ARBA" id="ARBA00023316"/>
    </source>
</evidence>
<evidence type="ECO:0000256" key="2">
    <source>
        <dbReference type="ARBA" id="ARBA00005992"/>
    </source>
</evidence>
<keyword evidence="3" id="KW-0808">Transferase</keyword>
<proteinExistence type="inferred from homology"/>
<dbReference type="OrthoDB" id="9778545at2"/>